<sequence length="254" mass="26195">MSAALWIAWVMFRRAMVVRVSGGIAAFGPPAVVLLLLLAPSTGADGLSGAKIEAIGVERTWSSFIEASVQISSVALPLAGGILVAWWFGRELDDGMFPMLFARAVPRRSIAAARLVMVFAWGAVVTVLSLAATLAAGALLGLEDAAGLVPAAWTFTVAALLTLAILPVVALATSVFRSTTAGFGVLIGIVVVTQLGIAFGLDAWMPLAVPSLLAGIAGADAAAIVAWPHVLLLLTLGTACAAGTIWWWARARVR</sequence>
<evidence type="ECO:0000313" key="4">
    <source>
        <dbReference type="Proteomes" id="UP000199482"/>
    </source>
</evidence>
<feature type="transmembrane region" description="Helical" evidence="1">
    <location>
        <begin position="152"/>
        <end position="176"/>
    </location>
</feature>
<feature type="transmembrane region" description="Helical" evidence="1">
    <location>
        <begin position="110"/>
        <end position="140"/>
    </location>
</feature>
<evidence type="ECO:0000256" key="1">
    <source>
        <dbReference type="SAM" id="Phobius"/>
    </source>
</evidence>
<dbReference type="AlphaFoldDB" id="A0A1H1N021"/>
<proteinExistence type="predicted"/>
<dbReference type="Proteomes" id="UP000893823">
    <property type="component" value="Unassembled WGS sequence"/>
</dbReference>
<dbReference type="Pfam" id="PF12730">
    <property type="entry name" value="ABC2_membrane_4"/>
    <property type="match status" value="1"/>
</dbReference>
<keyword evidence="5" id="KW-1185">Reference proteome</keyword>
<evidence type="ECO:0000313" key="5">
    <source>
        <dbReference type="Proteomes" id="UP000893823"/>
    </source>
</evidence>
<gene>
    <name evidence="2" type="ORF">BCL57_003357</name>
    <name evidence="3" type="ORF">SAMN04489721_0513</name>
</gene>
<feature type="transmembrane region" description="Helical" evidence="1">
    <location>
        <begin position="183"/>
        <end position="205"/>
    </location>
</feature>
<feature type="transmembrane region" description="Helical" evidence="1">
    <location>
        <begin position="225"/>
        <end position="249"/>
    </location>
</feature>
<keyword evidence="1" id="KW-1133">Transmembrane helix</keyword>
<keyword evidence="1" id="KW-0812">Transmembrane</keyword>
<evidence type="ECO:0000313" key="2">
    <source>
        <dbReference type="EMBL" id="MCP2369174.1"/>
    </source>
</evidence>
<evidence type="ECO:0000313" key="3">
    <source>
        <dbReference type="EMBL" id="SDR92461.1"/>
    </source>
</evidence>
<dbReference type="Proteomes" id="UP000199482">
    <property type="component" value="Chromosome I"/>
</dbReference>
<reference evidence="2" key="3">
    <citation type="submission" date="2022-06" db="EMBL/GenBank/DDBJ databases">
        <title>Genomic Encyclopedia of Type Strains, Phase III (KMG-III): the genomes of soil and plant-associated and newly described type strains.</title>
        <authorList>
            <person name="Whitman W."/>
        </authorList>
    </citation>
    <scope>NUCLEOTIDE SEQUENCE</scope>
    <source>
        <strain evidence="2">CPCC 202695</strain>
    </source>
</reference>
<name>A0A1H1N021_9MICO</name>
<protein>
    <submittedName>
        <fullName evidence="3">ABC-2 type transport system permease protein</fullName>
    </submittedName>
</protein>
<keyword evidence="1" id="KW-0472">Membrane</keyword>
<organism evidence="3 4">
    <name type="scientific">Agromyces flavus</name>
    <dbReference type="NCBI Taxonomy" id="589382"/>
    <lineage>
        <taxon>Bacteria</taxon>
        <taxon>Bacillati</taxon>
        <taxon>Actinomycetota</taxon>
        <taxon>Actinomycetes</taxon>
        <taxon>Micrococcales</taxon>
        <taxon>Microbacteriaceae</taxon>
        <taxon>Agromyces</taxon>
    </lineage>
</organism>
<feature type="transmembrane region" description="Helical" evidence="1">
    <location>
        <begin position="67"/>
        <end position="89"/>
    </location>
</feature>
<dbReference type="EMBL" id="SODL02000007">
    <property type="protein sequence ID" value="MCP2369174.1"/>
    <property type="molecule type" value="Genomic_DNA"/>
</dbReference>
<dbReference type="EMBL" id="LT629755">
    <property type="protein sequence ID" value="SDR92461.1"/>
    <property type="molecule type" value="Genomic_DNA"/>
</dbReference>
<dbReference type="STRING" id="589382.SAMN04489721_0513"/>
<accession>A0A1H1N021</accession>
<reference evidence="3" key="1">
    <citation type="submission" date="2016-10" db="EMBL/GenBank/DDBJ databases">
        <authorList>
            <person name="de Groot N.N."/>
        </authorList>
    </citation>
    <scope>NUCLEOTIDE SEQUENCE [LARGE SCALE GENOMIC DNA]</scope>
    <source>
        <strain evidence="3">CPCC 202695</strain>
    </source>
</reference>
<dbReference type="RefSeq" id="WP_092669014.1">
    <property type="nucleotide sequence ID" value="NZ_BMDN01000007.1"/>
</dbReference>
<reference evidence="4" key="2">
    <citation type="submission" date="2016-10" db="EMBL/GenBank/DDBJ databases">
        <authorList>
            <person name="Varghese N."/>
            <person name="Submissions S."/>
        </authorList>
    </citation>
    <scope>NUCLEOTIDE SEQUENCE [LARGE SCALE GENOMIC DNA]</scope>
    <source>
        <strain evidence="4">CPCC 202695</strain>
    </source>
</reference>